<dbReference type="NCBIfam" id="TIGR01877">
    <property type="entry name" value="cas_cas6"/>
    <property type="match status" value="1"/>
</dbReference>
<comment type="similarity">
    <text evidence="1">Belongs to the CRISPR-associated protein Cas6/Cse3/CasE family.</text>
</comment>
<evidence type="ECO:0000313" key="6">
    <source>
        <dbReference type="Proteomes" id="UP000653358"/>
    </source>
</evidence>
<dbReference type="Proteomes" id="UP000653358">
    <property type="component" value="Unassembled WGS sequence"/>
</dbReference>
<comment type="caution">
    <text evidence="5">The sequence shown here is derived from an EMBL/GenBank/DDBJ whole genome shotgun (WGS) entry which is preliminary data.</text>
</comment>
<dbReference type="PANTHER" id="PTHR36984:SF1">
    <property type="entry name" value="CRISPR-ASSOCIATED ENDORIBONUCLEASE CAS6 1"/>
    <property type="match status" value="1"/>
</dbReference>
<protein>
    <submittedName>
        <fullName evidence="5">CRISPR-associated endoribonuclease Cas6</fullName>
    </submittedName>
</protein>
<reference evidence="5 6" key="1">
    <citation type="journal article" date="2020" name="mSystems">
        <title>Defining Genomic and Predicted Metabolic Features of the Acetobacterium Genus.</title>
        <authorList>
            <person name="Ross D.E."/>
            <person name="Marshall C.W."/>
            <person name="Gulliver D."/>
            <person name="May H.D."/>
            <person name="Norman R.S."/>
        </authorList>
    </citation>
    <scope>NUCLEOTIDE SEQUENCE [LARGE SCALE GENOMIC DNA]</scope>
    <source>
        <strain evidence="5 6">DSM 9173</strain>
    </source>
</reference>
<evidence type="ECO:0000256" key="2">
    <source>
        <dbReference type="ARBA" id="ARBA00022884"/>
    </source>
</evidence>
<evidence type="ECO:0000256" key="3">
    <source>
        <dbReference type="ARBA" id="ARBA00023118"/>
    </source>
</evidence>
<keyword evidence="3" id="KW-0051">Antiviral defense</keyword>
<dbReference type="InterPro" id="IPR049435">
    <property type="entry name" value="Cas_Cas6_C"/>
</dbReference>
<dbReference type="RefSeq" id="WP_148604654.1">
    <property type="nucleotide sequence ID" value="NZ_RXYB01000015.1"/>
</dbReference>
<dbReference type="Gene3D" id="3.30.70.1900">
    <property type="match status" value="1"/>
</dbReference>
<dbReference type="InterPro" id="IPR010156">
    <property type="entry name" value="CRISPR-assoc_prot_Cas6"/>
</dbReference>
<organism evidence="5 6">
    <name type="scientific">Acetobacterium tundrae</name>
    <dbReference type="NCBI Taxonomy" id="132932"/>
    <lineage>
        <taxon>Bacteria</taxon>
        <taxon>Bacillati</taxon>
        <taxon>Bacillota</taxon>
        <taxon>Clostridia</taxon>
        <taxon>Eubacteriales</taxon>
        <taxon>Eubacteriaceae</taxon>
        <taxon>Acetobacterium</taxon>
    </lineage>
</organism>
<evidence type="ECO:0000259" key="4">
    <source>
        <dbReference type="Pfam" id="PF01881"/>
    </source>
</evidence>
<keyword evidence="6" id="KW-1185">Reference proteome</keyword>
<dbReference type="Pfam" id="PF01881">
    <property type="entry name" value="Cas_Cas6_C"/>
    <property type="match status" value="1"/>
</dbReference>
<sequence length="230" mass="26620">MKIFSYSVKVYVLKDIHYTALMQKLCDLIDSCFDDNPDRLNWHSANQFKNYSFSGLTPLEKNKNYCEGKIYSFSLRTTDEKLGLFFNNRLENAYSSNLKVLTIESKVLPHVQLSKIYSITPVVLKTEGGYWRTALTFEDFERRLKENLIKKYNAMSHTKMNENFQLFNHIKFDNQKPISTAYKDINLLGDKLTLMLENNPSAQELAYVAIGSGIGEMGSRGFGFCNYKFI</sequence>
<evidence type="ECO:0000313" key="5">
    <source>
        <dbReference type="EMBL" id="MBC3798256.1"/>
    </source>
</evidence>
<dbReference type="EMBL" id="WJBB01000024">
    <property type="protein sequence ID" value="MBC3798256.1"/>
    <property type="molecule type" value="Genomic_DNA"/>
</dbReference>
<keyword evidence="2" id="KW-0694">RNA-binding</keyword>
<proteinExistence type="inferred from homology"/>
<name>A0ABR6WP80_9FIRM</name>
<evidence type="ECO:0000256" key="1">
    <source>
        <dbReference type="ARBA" id="ARBA00005937"/>
    </source>
</evidence>
<accession>A0ABR6WP80</accession>
<dbReference type="PANTHER" id="PTHR36984">
    <property type="entry name" value="CRISPR-ASSOCIATED ENDORIBONUCLEASE CAS6 1"/>
    <property type="match status" value="1"/>
</dbReference>
<feature type="domain" description="CRISPR associated protein Cas6 C-terminal" evidence="4">
    <location>
        <begin position="117"/>
        <end position="226"/>
    </location>
</feature>
<gene>
    <name evidence="5" type="primary">cas6</name>
    <name evidence="5" type="ORF">GH807_14580</name>
</gene>